<feature type="transmembrane region" description="Helical" evidence="17">
    <location>
        <begin position="108"/>
        <end position="131"/>
    </location>
</feature>
<evidence type="ECO:0000256" key="7">
    <source>
        <dbReference type="ARBA" id="ARBA00022679"/>
    </source>
</evidence>
<dbReference type="PROSITE" id="PS50005">
    <property type="entry name" value="TPR"/>
    <property type="match status" value="4"/>
</dbReference>
<feature type="transmembrane region" description="Helical" evidence="17">
    <location>
        <begin position="167"/>
        <end position="184"/>
    </location>
</feature>
<evidence type="ECO:0000259" key="18">
    <source>
        <dbReference type="Pfam" id="PF08409"/>
    </source>
</evidence>
<sequence>MTCIVLLIVRFSINGFQSPQFSPSDNLIASCPSAFLRLINYCYIYVLNIWLQLYPIHLCFDYSMGCVTLIESINDPRFLISMIFIIGAIIFIIQLARGCFEEQHRFRLFFIIFYIITFLPASNIFITVGFVLAERVLYLPSIAFCLIIISIYERIEEVMMKNKMGNILKSATTIIFIMLLAKSYKRSLEWRNELDLYKSGLEVCPNNAKIHYNIGKIMADNGDINRAAVNYANAIRLNPTYENAMNNLANIYLKYDRSVEAEQLFLKAIKIKPNFAAAWMNLGLAQLAQKRYKDAENSFEQALTLRFPYADCLYNMGLLYLQQNQKIYAKTIWQNITRANPSHKQAWLNLLVLLDETNNCAEAVSFTDTVTRYHSKDASILSQLGICYGKLGEYSSAEKLLLSALKLEPTTVMHWKNIGTLYHRWNKFEKAKFAYWKAFEFQQQFNNVQRPRSS</sequence>
<dbReference type="EC" id="2.4.1.109" evidence="6"/>
<dbReference type="WBParaSite" id="EEL_0000246801-mRNA-1">
    <property type="protein sequence ID" value="EEL_0000246801-mRNA-1"/>
    <property type="gene ID" value="EEL_0000246801"/>
</dbReference>
<dbReference type="Proteomes" id="UP000050640">
    <property type="component" value="Unplaced"/>
</dbReference>
<protein>
    <recommendedName>
        <fullName evidence="6">dolichyl-phosphate-mannose--protein mannosyltransferase</fullName>
        <ecNumber evidence="6">2.4.1.109</ecNumber>
    </recommendedName>
</protein>
<dbReference type="InterPro" id="IPR019734">
    <property type="entry name" value="TPR_rpt"/>
</dbReference>
<dbReference type="GO" id="GO:0005783">
    <property type="term" value="C:endoplasmic reticulum"/>
    <property type="evidence" value="ECO:0007669"/>
    <property type="project" value="UniProtKB-SubCell"/>
</dbReference>
<dbReference type="Pfam" id="PF08409">
    <property type="entry name" value="TMTC_DUF1736"/>
    <property type="match status" value="1"/>
</dbReference>
<evidence type="ECO:0000256" key="9">
    <source>
        <dbReference type="ARBA" id="ARBA00022737"/>
    </source>
</evidence>
<keyword evidence="13 17" id="KW-0472">Membrane</keyword>
<evidence type="ECO:0000256" key="3">
    <source>
        <dbReference type="ARBA" id="ARBA00004240"/>
    </source>
</evidence>
<dbReference type="GO" id="GO:0030968">
    <property type="term" value="P:endoplasmic reticulum unfolded protein response"/>
    <property type="evidence" value="ECO:0007669"/>
    <property type="project" value="TreeGrafter"/>
</dbReference>
<name>A0A0R3RLV9_9BILA</name>
<dbReference type="Gene3D" id="1.25.40.10">
    <property type="entry name" value="Tetratricopeptide repeat domain"/>
    <property type="match status" value="3"/>
</dbReference>
<evidence type="ECO:0000256" key="11">
    <source>
        <dbReference type="ARBA" id="ARBA00022824"/>
    </source>
</evidence>
<keyword evidence="7" id="KW-0808">Transferase</keyword>
<comment type="catalytic activity">
    <reaction evidence="14">
        <text>a di-trans,poly-cis-dolichyl beta-D-mannosyl phosphate + L-threonyl-[protein] = 3-O-(alpha-D-mannosyl)-L-threonyl-[protein] + a di-trans,poly-cis-dolichyl phosphate + H(+)</text>
        <dbReference type="Rhea" id="RHEA:53396"/>
        <dbReference type="Rhea" id="RHEA-COMP:11060"/>
        <dbReference type="Rhea" id="RHEA-COMP:13547"/>
        <dbReference type="Rhea" id="RHEA-COMP:19498"/>
        <dbReference type="Rhea" id="RHEA-COMP:19501"/>
        <dbReference type="ChEBI" id="CHEBI:15378"/>
        <dbReference type="ChEBI" id="CHEBI:30013"/>
        <dbReference type="ChEBI" id="CHEBI:57683"/>
        <dbReference type="ChEBI" id="CHEBI:58211"/>
        <dbReference type="ChEBI" id="CHEBI:137323"/>
        <dbReference type="EC" id="2.4.1.109"/>
    </reaction>
</comment>
<evidence type="ECO:0000256" key="8">
    <source>
        <dbReference type="ARBA" id="ARBA00022692"/>
    </source>
</evidence>
<dbReference type="SMART" id="SM00028">
    <property type="entry name" value="TPR"/>
    <property type="match status" value="7"/>
</dbReference>
<keyword evidence="9" id="KW-0677">Repeat</keyword>
<comment type="pathway">
    <text evidence="4">Protein modification; protein glycosylation.</text>
</comment>
<dbReference type="InterPro" id="IPR011990">
    <property type="entry name" value="TPR-like_helical_dom_sf"/>
</dbReference>
<keyword evidence="8 17" id="KW-0812">Transmembrane</keyword>
<evidence type="ECO:0000313" key="20">
    <source>
        <dbReference type="WBParaSite" id="EEL_0000246801-mRNA-1"/>
    </source>
</evidence>
<keyword evidence="19" id="KW-1185">Reference proteome</keyword>
<accession>A0A0R3RLV9</accession>
<comment type="subcellular location">
    <subcellularLocation>
        <location evidence="3">Endoplasmic reticulum</location>
    </subcellularLocation>
    <subcellularLocation>
        <location evidence="2">Membrane</location>
        <topology evidence="2">Multi-pass membrane protein</topology>
    </subcellularLocation>
</comment>
<feature type="repeat" description="TPR" evidence="16">
    <location>
        <begin position="276"/>
        <end position="309"/>
    </location>
</feature>
<feature type="repeat" description="TPR" evidence="16">
    <location>
        <begin position="208"/>
        <end position="241"/>
    </location>
</feature>
<dbReference type="Pfam" id="PF14559">
    <property type="entry name" value="TPR_19"/>
    <property type="match status" value="1"/>
</dbReference>
<dbReference type="SUPFAM" id="SSF48452">
    <property type="entry name" value="TPR-like"/>
    <property type="match status" value="1"/>
</dbReference>
<comment type="similarity">
    <text evidence="5">Belongs to the TMTC family.</text>
</comment>
<evidence type="ECO:0000313" key="19">
    <source>
        <dbReference type="Proteomes" id="UP000050640"/>
    </source>
</evidence>
<evidence type="ECO:0000256" key="4">
    <source>
        <dbReference type="ARBA" id="ARBA00004922"/>
    </source>
</evidence>
<proteinExistence type="inferred from homology"/>
<feature type="transmembrane region" description="Helical" evidence="17">
    <location>
        <begin position="137"/>
        <end position="155"/>
    </location>
</feature>
<feature type="repeat" description="TPR" evidence="16">
    <location>
        <begin position="378"/>
        <end position="411"/>
    </location>
</feature>
<feature type="domain" description="DUF1736" evidence="18">
    <location>
        <begin position="15"/>
        <end position="87"/>
    </location>
</feature>
<dbReference type="PANTHER" id="PTHR44227">
    <property type="match status" value="1"/>
</dbReference>
<reference evidence="20" key="1">
    <citation type="submission" date="2017-02" db="UniProtKB">
        <authorList>
            <consortium name="WormBaseParasite"/>
        </authorList>
    </citation>
    <scope>IDENTIFICATION</scope>
</reference>
<dbReference type="UniPathway" id="UPA00378"/>
<dbReference type="InterPro" id="IPR052346">
    <property type="entry name" value="O-mannosyl-transferase_TMTC"/>
</dbReference>
<evidence type="ECO:0000256" key="1">
    <source>
        <dbReference type="ARBA" id="ARBA00003582"/>
    </source>
</evidence>
<evidence type="ECO:0000256" key="10">
    <source>
        <dbReference type="ARBA" id="ARBA00022803"/>
    </source>
</evidence>
<keyword evidence="10 16" id="KW-0802">TPR repeat</keyword>
<evidence type="ECO:0000256" key="13">
    <source>
        <dbReference type="ARBA" id="ARBA00023136"/>
    </source>
</evidence>
<feature type="transmembrane region" description="Helical" evidence="17">
    <location>
        <begin position="78"/>
        <end position="96"/>
    </location>
</feature>
<keyword evidence="11" id="KW-0256">Endoplasmic reticulum</keyword>
<comment type="function">
    <text evidence="1">Transfers mannosyl residues to the hydroxyl group of serine or threonine residues.</text>
</comment>
<dbReference type="AlphaFoldDB" id="A0A0R3RLV9"/>
<comment type="catalytic activity">
    <reaction evidence="15">
        <text>a di-trans,poly-cis-dolichyl beta-D-mannosyl phosphate + L-seryl-[protein] = 3-O-(alpha-D-mannosyl)-L-seryl-[protein] + a di-trans,poly-cis-dolichyl phosphate + H(+)</text>
        <dbReference type="Rhea" id="RHEA:17377"/>
        <dbReference type="Rhea" id="RHEA-COMP:9863"/>
        <dbReference type="Rhea" id="RHEA-COMP:13546"/>
        <dbReference type="Rhea" id="RHEA-COMP:19498"/>
        <dbReference type="Rhea" id="RHEA-COMP:19501"/>
        <dbReference type="ChEBI" id="CHEBI:15378"/>
        <dbReference type="ChEBI" id="CHEBI:29999"/>
        <dbReference type="ChEBI" id="CHEBI:57683"/>
        <dbReference type="ChEBI" id="CHEBI:58211"/>
        <dbReference type="ChEBI" id="CHEBI:137321"/>
        <dbReference type="EC" id="2.4.1.109"/>
    </reaction>
</comment>
<evidence type="ECO:0000256" key="5">
    <source>
        <dbReference type="ARBA" id="ARBA00007882"/>
    </source>
</evidence>
<evidence type="ECO:0000256" key="15">
    <source>
        <dbReference type="ARBA" id="ARBA00045102"/>
    </source>
</evidence>
<evidence type="ECO:0000256" key="16">
    <source>
        <dbReference type="PROSITE-ProRule" id="PRU00339"/>
    </source>
</evidence>
<keyword evidence="12 17" id="KW-1133">Transmembrane helix</keyword>
<dbReference type="Pfam" id="PF13181">
    <property type="entry name" value="TPR_8"/>
    <property type="match status" value="1"/>
</dbReference>
<dbReference type="STRING" id="1147741.A0A0R3RLV9"/>
<dbReference type="GO" id="GO:0004169">
    <property type="term" value="F:dolichyl-phosphate-mannose-protein mannosyltransferase activity"/>
    <property type="evidence" value="ECO:0007669"/>
    <property type="project" value="UniProtKB-EC"/>
</dbReference>
<dbReference type="PANTHER" id="PTHR44227:SF3">
    <property type="entry name" value="PROTEIN O-MANNOSYL-TRANSFERASE TMTC4"/>
    <property type="match status" value="1"/>
</dbReference>
<feature type="repeat" description="TPR" evidence="16">
    <location>
        <begin position="242"/>
        <end position="275"/>
    </location>
</feature>
<evidence type="ECO:0000256" key="14">
    <source>
        <dbReference type="ARBA" id="ARBA00045085"/>
    </source>
</evidence>
<evidence type="ECO:0000256" key="2">
    <source>
        <dbReference type="ARBA" id="ARBA00004141"/>
    </source>
</evidence>
<evidence type="ECO:0000256" key="17">
    <source>
        <dbReference type="SAM" id="Phobius"/>
    </source>
</evidence>
<organism evidence="19 20">
    <name type="scientific">Elaeophora elaphi</name>
    <dbReference type="NCBI Taxonomy" id="1147741"/>
    <lineage>
        <taxon>Eukaryota</taxon>
        <taxon>Metazoa</taxon>
        <taxon>Ecdysozoa</taxon>
        <taxon>Nematoda</taxon>
        <taxon>Chromadorea</taxon>
        <taxon>Rhabditida</taxon>
        <taxon>Spirurina</taxon>
        <taxon>Spiruromorpha</taxon>
        <taxon>Filarioidea</taxon>
        <taxon>Onchocercidae</taxon>
        <taxon>Elaeophora</taxon>
    </lineage>
</organism>
<dbReference type="InterPro" id="IPR013618">
    <property type="entry name" value="TMTC_DUF1736"/>
</dbReference>
<evidence type="ECO:0000256" key="12">
    <source>
        <dbReference type="ARBA" id="ARBA00022989"/>
    </source>
</evidence>
<evidence type="ECO:0000256" key="6">
    <source>
        <dbReference type="ARBA" id="ARBA00012839"/>
    </source>
</evidence>
<dbReference type="GO" id="GO:0016020">
    <property type="term" value="C:membrane"/>
    <property type="evidence" value="ECO:0007669"/>
    <property type="project" value="UniProtKB-SubCell"/>
</dbReference>
<feature type="transmembrane region" description="Helical" evidence="17">
    <location>
        <begin position="38"/>
        <end position="58"/>
    </location>
</feature>